<dbReference type="EMBL" id="JAMRDG010000002">
    <property type="protein sequence ID" value="KAJ3688629.1"/>
    <property type="molecule type" value="Genomic_DNA"/>
</dbReference>
<reference evidence="6 7" key="1">
    <citation type="journal article" date="2022" name="Cell">
        <title>Repeat-based holocentromeres influence genome architecture and karyotype evolution.</title>
        <authorList>
            <person name="Hofstatter P.G."/>
            <person name="Thangavel G."/>
            <person name="Lux T."/>
            <person name="Neumann P."/>
            <person name="Vondrak T."/>
            <person name="Novak P."/>
            <person name="Zhang M."/>
            <person name="Costa L."/>
            <person name="Castellani M."/>
            <person name="Scott A."/>
            <person name="Toegelov H."/>
            <person name="Fuchs J."/>
            <person name="Mata-Sucre Y."/>
            <person name="Dias Y."/>
            <person name="Vanzela A.L.L."/>
            <person name="Huettel B."/>
            <person name="Almeida C.C.S."/>
            <person name="Simkova H."/>
            <person name="Souza G."/>
            <person name="Pedrosa-Harand A."/>
            <person name="Macas J."/>
            <person name="Mayer K.F.X."/>
            <person name="Houben A."/>
            <person name="Marques A."/>
        </authorList>
    </citation>
    <scope>NUCLEOTIDE SEQUENCE [LARGE SCALE GENOMIC DNA]</scope>
    <source>
        <strain evidence="6">RhyTen1mFocal</strain>
    </source>
</reference>
<dbReference type="Pfam" id="PF03982">
    <property type="entry name" value="DAGAT"/>
    <property type="match status" value="1"/>
</dbReference>
<feature type="region of interest" description="Disordered" evidence="4">
    <location>
        <begin position="35"/>
        <end position="72"/>
    </location>
</feature>
<keyword evidence="2" id="KW-0808">Transferase</keyword>
<evidence type="ECO:0000313" key="6">
    <source>
        <dbReference type="EMBL" id="KAJ3688629.1"/>
    </source>
</evidence>
<gene>
    <name evidence="6" type="ORF">LUZ61_017793</name>
</gene>
<comment type="caution">
    <text evidence="6">The sequence shown here is derived from an EMBL/GenBank/DDBJ whole genome shotgun (WGS) entry which is preliminary data.</text>
</comment>
<dbReference type="InterPro" id="IPR029058">
    <property type="entry name" value="AB_hydrolase_fold"/>
</dbReference>
<dbReference type="PANTHER" id="PTHR22753:SF24">
    <property type="entry name" value="ESTERASE_LIPASE_THIOESTERASE FAMILY PROTEIN"/>
    <property type="match status" value="1"/>
</dbReference>
<feature type="domain" description="AB hydrolase-1" evidence="5">
    <location>
        <begin position="158"/>
        <end position="369"/>
    </location>
</feature>
<organism evidence="6 7">
    <name type="scientific">Rhynchospora tenuis</name>
    <dbReference type="NCBI Taxonomy" id="198213"/>
    <lineage>
        <taxon>Eukaryota</taxon>
        <taxon>Viridiplantae</taxon>
        <taxon>Streptophyta</taxon>
        <taxon>Embryophyta</taxon>
        <taxon>Tracheophyta</taxon>
        <taxon>Spermatophyta</taxon>
        <taxon>Magnoliopsida</taxon>
        <taxon>Liliopsida</taxon>
        <taxon>Poales</taxon>
        <taxon>Cyperaceae</taxon>
        <taxon>Cyperoideae</taxon>
        <taxon>Rhynchosporeae</taxon>
        <taxon>Rhynchospora</taxon>
    </lineage>
</organism>
<comment type="similarity">
    <text evidence="1">Belongs to the diacylglycerol acyltransferase family.</text>
</comment>
<dbReference type="AlphaFoldDB" id="A0AAD5Z821"/>
<dbReference type="Proteomes" id="UP001210211">
    <property type="component" value="Unassembled WGS sequence"/>
</dbReference>
<evidence type="ECO:0000256" key="1">
    <source>
        <dbReference type="ARBA" id="ARBA00005420"/>
    </source>
</evidence>
<evidence type="ECO:0000313" key="7">
    <source>
        <dbReference type="Proteomes" id="UP001210211"/>
    </source>
</evidence>
<dbReference type="Gene3D" id="3.40.50.1820">
    <property type="entry name" value="alpha/beta hydrolase"/>
    <property type="match status" value="1"/>
</dbReference>
<dbReference type="GO" id="GO:0004144">
    <property type="term" value="F:diacylglycerol O-acyltransferase activity"/>
    <property type="evidence" value="ECO:0007669"/>
    <property type="project" value="UniProtKB-ARBA"/>
</dbReference>
<evidence type="ECO:0000256" key="4">
    <source>
        <dbReference type="SAM" id="MobiDB-lite"/>
    </source>
</evidence>
<protein>
    <recommendedName>
        <fullName evidence="5">AB hydrolase-1 domain-containing protein</fullName>
    </recommendedName>
</protein>
<dbReference type="SUPFAM" id="SSF53474">
    <property type="entry name" value="alpha/beta-Hydrolases"/>
    <property type="match status" value="1"/>
</dbReference>
<name>A0AAD5Z821_9POAL</name>
<dbReference type="InterPro" id="IPR000073">
    <property type="entry name" value="AB_hydrolase_1"/>
</dbReference>
<dbReference type="Pfam" id="PF12697">
    <property type="entry name" value="Abhydrolase_6"/>
    <property type="match status" value="1"/>
</dbReference>
<evidence type="ECO:0000256" key="2">
    <source>
        <dbReference type="ARBA" id="ARBA00022679"/>
    </source>
</evidence>
<proteinExistence type="inferred from homology"/>
<dbReference type="GO" id="GO:0016020">
    <property type="term" value="C:membrane"/>
    <property type="evidence" value="ECO:0007669"/>
    <property type="project" value="TreeGrafter"/>
</dbReference>
<dbReference type="GO" id="GO:0019432">
    <property type="term" value="P:triglyceride biosynthetic process"/>
    <property type="evidence" value="ECO:0007669"/>
    <property type="project" value="UniProtKB-ARBA"/>
</dbReference>
<evidence type="ECO:0000259" key="5">
    <source>
        <dbReference type="Pfam" id="PF12697"/>
    </source>
</evidence>
<dbReference type="InterPro" id="IPR007130">
    <property type="entry name" value="DAGAT"/>
</dbReference>
<dbReference type="PANTHER" id="PTHR22753">
    <property type="entry name" value="TRANSMEMBRANE PROTEIN 68"/>
    <property type="match status" value="1"/>
</dbReference>
<sequence length="702" mass="79043">MATVASGGATPFVGEAPSLRLRRRRLYISPCSSLSSRKFEPSVNAKPPPTRGQLRSEPDSPNPIQISRSDNGKVRREVLDRSEVAPRGIRDYIKLSRELIGSAKGSVRWFSPIESAQCREGSPLLLFLPGIDGVGTGLVRHYARLGKIFNIWCLHIPVDDRTTFEELIQYIENTVKSEKTRLQGRPIYIVGESIGACLALAVAARSRNTDLILILVNPATSFKRTWLRDISTLLDAVPDPFHVPISSLFSLLSGNYVRTTTNFKARELAMEEAIPILSEGLTDMLPSLSLLGDILPKESLIWKLKILKEASSYVNSRLHAVTCQTLILASGKDEILPSHEEAERLCTIIPNCRIRHFQDSGHALLLERGIDLVTVIKGAGYYRRTWQTDLVSDYLHPTPNEFENVSSEYRLTTFATDPVMLSTLDNGRIIRGLSGIPDEGPAVFIGNHMLMGSELGPLVTQLLKEKNILLRGIAHPFMFDRNAEMLMPDYSSFDKYRIMGSVPVSGINMYKLLAINSFVLLYPGGAREALHRKGEEYQLFWPHQSEFVRMASRFGATIIPFGVVGEDDLYNILLDYNDLKRLPFYDSLDKKLNEGPVGAVRLRSNYEGEVANQELHPVVLSPKIPGRFYFLFGKPIKTKGREKELRDRDNAQQMYLQVKSEVEKCLSYLKEKREEDPYRSIFSRLVYQATHGLNSEIPTFEP</sequence>
<keyword evidence="7" id="KW-1185">Reference proteome</keyword>
<evidence type="ECO:0000256" key="3">
    <source>
        <dbReference type="ARBA" id="ARBA00023315"/>
    </source>
</evidence>
<accession>A0AAD5Z821</accession>
<keyword evidence="3" id="KW-0012">Acyltransferase</keyword>
<dbReference type="CDD" id="cd07987">
    <property type="entry name" value="LPLAT_MGAT-like"/>
    <property type="match status" value="1"/>
</dbReference>